<evidence type="ECO:0000313" key="1">
    <source>
        <dbReference type="EMBL" id="JAH88401.1"/>
    </source>
</evidence>
<reference evidence="1" key="1">
    <citation type="submission" date="2014-11" db="EMBL/GenBank/DDBJ databases">
        <authorList>
            <person name="Amaro Gonzalez C."/>
        </authorList>
    </citation>
    <scope>NUCLEOTIDE SEQUENCE</scope>
</reference>
<proteinExistence type="predicted"/>
<organism evidence="1">
    <name type="scientific">Anguilla anguilla</name>
    <name type="common">European freshwater eel</name>
    <name type="synonym">Muraena anguilla</name>
    <dbReference type="NCBI Taxonomy" id="7936"/>
    <lineage>
        <taxon>Eukaryota</taxon>
        <taxon>Metazoa</taxon>
        <taxon>Chordata</taxon>
        <taxon>Craniata</taxon>
        <taxon>Vertebrata</taxon>
        <taxon>Euteleostomi</taxon>
        <taxon>Actinopterygii</taxon>
        <taxon>Neopterygii</taxon>
        <taxon>Teleostei</taxon>
        <taxon>Anguilliformes</taxon>
        <taxon>Anguillidae</taxon>
        <taxon>Anguilla</taxon>
    </lineage>
</organism>
<sequence length="30" mass="3671">MILTFVTFPKSNLIYTLDFLCIYFIEHKEM</sequence>
<accession>A0A0E9WDN0</accession>
<name>A0A0E9WDN0_ANGAN</name>
<protein>
    <submittedName>
        <fullName evidence="1">Uncharacterized protein</fullName>
    </submittedName>
</protein>
<dbReference type="AlphaFoldDB" id="A0A0E9WDN0"/>
<reference evidence="1" key="2">
    <citation type="journal article" date="2015" name="Fish Shellfish Immunol.">
        <title>Early steps in the European eel (Anguilla anguilla)-Vibrio vulnificus interaction in the gills: Role of the RtxA13 toxin.</title>
        <authorList>
            <person name="Callol A."/>
            <person name="Pajuelo D."/>
            <person name="Ebbesson L."/>
            <person name="Teles M."/>
            <person name="MacKenzie S."/>
            <person name="Amaro C."/>
        </authorList>
    </citation>
    <scope>NUCLEOTIDE SEQUENCE</scope>
</reference>
<dbReference type="EMBL" id="GBXM01020176">
    <property type="protein sequence ID" value="JAH88401.1"/>
    <property type="molecule type" value="Transcribed_RNA"/>
</dbReference>